<dbReference type="PROSITE" id="PS50887">
    <property type="entry name" value="GGDEF"/>
    <property type="match status" value="1"/>
</dbReference>
<dbReference type="InterPro" id="IPR052155">
    <property type="entry name" value="Biofilm_reg_signaling"/>
</dbReference>
<dbReference type="InterPro" id="IPR001610">
    <property type="entry name" value="PAC"/>
</dbReference>
<dbReference type="SUPFAM" id="SSF55785">
    <property type="entry name" value="PYP-like sensor domain (PAS domain)"/>
    <property type="match status" value="2"/>
</dbReference>
<dbReference type="CDD" id="cd00130">
    <property type="entry name" value="PAS"/>
    <property type="match status" value="2"/>
</dbReference>
<dbReference type="Pfam" id="PF08448">
    <property type="entry name" value="PAS_4"/>
    <property type="match status" value="1"/>
</dbReference>
<feature type="non-terminal residue" evidence="4">
    <location>
        <position position="1"/>
    </location>
</feature>
<dbReference type="InterPro" id="IPR000160">
    <property type="entry name" value="GGDEF_dom"/>
</dbReference>
<dbReference type="InterPro" id="IPR013656">
    <property type="entry name" value="PAS_4"/>
</dbReference>
<dbReference type="AlphaFoldDB" id="A0A1G9U9R6"/>
<gene>
    <name evidence="4" type="ORF">SAMN04488692_1671</name>
</gene>
<dbReference type="SMART" id="SM00091">
    <property type="entry name" value="PAS"/>
    <property type="match status" value="2"/>
</dbReference>
<dbReference type="NCBIfam" id="TIGR00254">
    <property type="entry name" value="GGDEF"/>
    <property type="match status" value="1"/>
</dbReference>
<dbReference type="PROSITE" id="PS50113">
    <property type="entry name" value="PAC"/>
    <property type="match status" value="2"/>
</dbReference>
<sequence>VTGIVEFVRDITDRLEAERELKEAKDEQQLLLDNIDVQVWLLEDERTYRRVNDAFAEFVGMDKKDILNSEVYEVRKVRRSQQRCLQGNKKVFAEKEEIKREEKVLNSSGEERVLLITKTPILSDSGEVEYVICTGKDITELKKTQENLKVREEQYRKIFETAPVGIILEDSEGNILEVNESTCEITGYSEEELVGSNVVKTVTPPEYREEAKENIEKIIAGEDVNYTGIGHRKNGDEYHVSLNETRVTLPSGEKGILSTQLDITELKEKEEKLKYLGYHDSLTDLYNRTFMEAEMERLNTERQYPISLIYCDINGLKIVNDTYGHEVGDELLIKTAEILQKVTRDEDLVARWAGDEFVILLPQTDRETAEEVIERIESACKGAEFKDIPINLGIGSAVKKKEETSYETVFNRADERMYKDKLTKSRSAENKLVKNMLATLEAKSAETREHSMRMTELAHKLGNEAGLNSEQVNDL</sequence>
<reference evidence="4 5" key="1">
    <citation type="submission" date="2016-10" db="EMBL/GenBank/DDBJ databases">
        <authorList>
            <person name="de Groot N.N."/>
        </authorList>
    </citation>
    <scope>NUCLEOTIDE SEQUENCE [LARGE SCALE GENOMIC DNA]</scope>
    <source>
        <strain evidence="4 5">SLAS-1</strain>
    </source>
</reference>
<evidence type="ECO:0000313" key="5">
    <source>
        <dbReference type="Proteomes" id="UP000199476"/>
    </source>
</evidence>
<protein>
    <submittedName>
        <fullName evidence="4">PAS domain S-box-containing protein/diguanylate cyclase (GGDEF) domain-containing protein</fullName>
    </submittedName>
</protein>
<dbReference type="Proteomes" id="UP000199476">
    <property type="component" value="Unassembled WGS sequence"/>
</dbReference>
<dbReference type="Pfam" id="PF00989">
    <property type="entry name" value="PAS"/>
    <property type="match status" value="1"/>
</dbReference>
<dbReference type="PROSITE" id="PS50112">
    <property type="entry name" value="PAS"/>
    <property type="match status" value="1"/>
</dbReference>
<keyword evidence="5" id="KW-1185">Reference proteome</keyword>
<feature type="domain" description="PAC" evidence="2">
    <location>
        <begin position="1"/>
        <end position="23"/>
    </location>
</feature>
<feature type="non-terminal residue" evidence="4">
    <location>
        <position position="475"/>
    </location>
</feature>
<dbReference type="InterPro" id="IPR029787">
    <property type="entry name" value="Nucleotide_cyclase"/>
</dbReference>
<feature type="domain" description="PAS" evidence="1">
    <location>
        <begin position="151"/>
        <end position="222"/>
    </location>
</feature>
<dbReference type="InterPro" id="IPR043128">
    <property type="entry name" value="Rev_trsase/Diguanyl_cyclase"/>
</dbReference>
<name>A0A1G9U9R6_9FIRM</name>
<feature type="domain" description="GGDEF" evidence="3">
    <location>
        <begin position="304"/>
        <end position="434"/>
    </location>
</feature>
<dbReference type="Gene3D" id="3.30.450.20">
    <property type="entry name" value="PAS domain"/>
    <property type="match status" value="2"/>
</dbReference>
<dbReference type="Gene3D" id="3.30.70.270">
    <property type="match status" value="1"/>
</dbReference>
<accession>A0A1G9U9R6</accession>
<dbReference type="NCBIfam" id="TIGR00229">
    <property type="entry name" value="sensory_box"/>
    <property type="match status" value="2"/>
</dbReference>
<evidence type="ECO:0000259" key="1">
    <source>
        <dbReference type="PROSITE" id="PS50112"/>
    </source>
</evidence>
<dbReference type="InterPro" id="IPR000014">
    <property type="entry name" value="PAS"/>
</dbReference>
<dbReference type="Pfam" id="PF00990">
    <property type="entry name" value="GGDEF"/>
    <property type="match status" value="1"/>
</dbReference>
<dbReference type="CDD" id="cd01949">
    <property type="entry name" value="GGDEF"/>
    <property type="match status" value="1"/>
</dbReference>
<dbReference type="InterPro" id="IPR000700">
    <property type="entry name" value="PAS-assoc_C"/>
</dbReference>
<evidence type="ECO:0000259" key="3">
    <source>
        <dbReference type="PROSITE" id="PS50887"/>
    </source>
</evidence>
<dbReference type="PANTHER" id="PTHR44757">
    <property type="entry name" value="DIGUANYLATE CYCLASE DGCP"/>
    <property type="match status" value="1"/>
</dbReference>
<dbReference type="InterPro" id="IPR013767">
    <property type="entry name" value="PAS_fold"/>
</dbReference>
<proteinExistence type="predicted"/>
<dbReference type="GO" id="GO:0006355">
    <property type="term" value="P:regulation of DNA-templated transcription"/>
    <property type="evidence" value="ECO:0007669"/>
    <property type="project" value="InterPro"/>
</dbReference>
<dbReference type="SMART" id="SM00086">
    <property type="entry name" value="PAC"/>
    <property type="match status" value="2"/>
</dbReference>
<dbReference type="STRING" id="321763.SAMN04488692_1671"/>
<dbReference type="SMART" id="SM00267">
    <property type="entry name" value="GGDEF"/>
    <property type="match status" value="1"/>
</dbReference>
<dbReference type="InterPro" id="IPR035965">
    <property type="entry name" value="PAS-like_dom_sf"/>
</dbReference>
<dbReference type="PANTHER" id="PTHR44757:SF2">
    <property type="entry name" value="BIOFILM ARCHITECTURE MAINTENANCE PROTEIN MBAA"/>
    <property type="match status" value="1"/>
</dbReference>
<evidence type="ECO:0000259" key="2">
    <source>
        <dbReference type="PROSITE" id="PS50113"/>
    </source>
</evidence>
<feature type="domain" description="PAC" evidence="2">
    <location>
        <begin position="98"/>
        <end position="150"/>
    </location>
</feature>
<evidence type="ECO:0000313" key="4">
    <source>
        <dbReference type="EMBL" id="SDM56736.1"/>
    </source>
</evidence>
<dbReference type="SUPFAM" id="SSF55073">
    <property type="entry name" value="Nucleotide cyclase"/>
    <property type="match status" value="1"/>
</dbReference>
<dbReference type="EMBL" id="FNGO01000067">
    <property type="protein sequence ID" value="SDM56736.1"/>
    <property type="molecule type" value="Genomic_DNA"/>
</dbReference>
<organism evidence="4 5">
    <name type="scientific">Halarsenatibacter silvermanii</name>
    <dbReference type="NCBI Taxonomy" id="321763"/>
    <lineage>
        <taxon>Bacteria</taxon>
        <taxon>Bacillati</taxon>
        <taxon>Bacillota</taxon>
        <taxon>Clostridia</taxon>
        <taxon>Halanaerobiales</taxon>
        <taxon>Halarsenatibacteraceae</taxon>
        <taxon>Halarsenatibacter</taxon>
    </lineage>
</organism>